<dbReference type="EMBL" id="CP035491">
    <property type="protein sequence ID" value="QAY75034.1"/>
    <property type="molecule type" value="Genomic_DNA"/>
</dbReference>
<gene>
    <name evidence="2" type="ORF">ET445_13735</name>
</gene>
<evidence type="ECO:0000313" key="2">
    <source>
        <dbReference type="EMBL" id="QAY75034.1"/>
    </source>
</evidence>
<dbReference type="AlphaFoldDB" id="A0A4P6FGB5"/>
<dbReference type="OrthoDB" id="279734at2"/>
<evidence type="ECO:0000313" key="3">
    <source>
        <dbReference type="Proteomes" id="UP000291259"/>
    </source>
</evidence>
<dbReference type="Gene3D" id="3.40.50.150">
    <property type="entry name" value="Vaccinia Virus protein VP39"/>
    <property type="match status" value="1"/>
</dbReference>
<accession>A0A4P6FGB5</accession>
<protein>
    <submittedName>
        <fullName evidence="2">Class I SAM-dependent methyltransferase</fullName>
    </submittedName>
</protein>
<dbReference type="Proteomes" id="UP000291259">
    <property type="component" value="Chromosome"/>
</dbReference>
<dbReference type="KEGG" id="agf:ET445_13735"/>
<dbReference type="SUPFAM" id="SSF53335">
    <property type="entry name" value="S-adenosyl-L-methionine-dependent methyltransferases"/>
    <property type="match status" value="1"/>
</dbReference>
<dbReference type="Pfam" id="PF13649">
    <property type="entry name" value="Methyltransf_25"/>
    <property type="match status" value="1"/>
</dbReference>
<sequence length="233" mass="24354">MTAEGILALARSAGVGADTRVLDVCCGTGGAGRHLVRTLGCSYHGVDADAEAVASARHHAVGLSSTYAVHTVPPLPVGEADVDVVLLLETVLAFPDKHALASAVAVALRPGGRFACTLEEGTPLTPVEREAMPAADTVWPVPLAEFVSTLADVGLATVSVQDDTASHLRVATALLTQFTAARDRIEAALGATFTDDLLASHRLWRDWMASGRIRKFALVSEREPIDGVLEVAD</sequence>
<feature type="domain" description="Methyltransferase" evidence="1">
    <location>
        <begin position="21"/>
        <end position="112"/>
    </location>
</feature>
<proteinExistence type="predicted"/>
<keyword evidence="2" id="KW-0808">Transferase</keyword>
<organism evidence="2 3">
    <name type="scientific">Agromyces protaetiae</name>
    <dbReference type="NCBI Taxonomy" id="2509455"/>
    <lineage>
        <taxon>Bacteria</taxon>
        <taxon>Bacillati</taxon>
        <taxon>Actinomycetota</taxon>
        <taxon>Actinomycetes</taxon>
        <taxon>Micrococcales</taxon>
        <taxon>Microbacteriaceae</taxon>
        <taxon>Agromyces</taxon>
    </lineage>
</organism>
<dbReference type="CDD" id="cd02440">
    <property type="entry name" value="AdoMet_MTases"/>
    <property type="match status" value="1"/>
</dbReference>
<keyword evidence="3" id="KW-1185">Reference proteome</keyword>
<dbReference type="InterPro" id="IPR029063">
    <property type="entry name" value="SAM-dependent_MTases_sf"/>
</dbReference>
<dbReference type="PANTHER" id="PTHR44068">
    <property type="entry name" value="ZGC:194242"/>
    <property type="match status" value="1"/>
</dbReference>
<evidence type="ECO:0000259" key="1">
    <source>
        <dbReference type="Pfam" id="PF13649"/>
    </source>
</evidence>
<reference evidence="2 3" key="1">
    <citation type="submission" date="2019-01" db="EMBL/GenBank/DDBJ databases">
        <title>Genome sequencing of strain FW100M-8.</title>
        <authorList>
            <person name="Heo J."/>
            <person name="Kim S.-J."/>
            <person name="Kim J.-S."/>
            <person name="Hong S.-B."/>
            <person name="Kwon S.-W."/>
        </authorList>
    </citation>
    <scope>NUCLEOTIDE SEQUENCE [LARGE SCALE GENOMIC DNA]</scope>
    <source>
        <strain evidence="2 3">FW100M-8</strain>
    </source>
</reference>
<dbReference type="InterPro" id="IPR041698">
    <property type="entry name" value="Methyltransf_25"/>
</dbReference>
<dbReference type="PANTHER" id="PTHR44068:SF11">
    <property type="entry name" value="GERANYL DIPHOSPHATE 2-C-METHYLTRANSFERASE"/>
    <property type="match status" value="1"/>
</dbReference>
<dbReference type="GO" id="GO:0008168">
    <property type="term" value="F:methyltransferase activity"/>
    <property type="evidence" value="ECO:0007669"/>
    <property type="project" value="UniProtKB-KW"/>
</dbReference>
<dbReference type="InterPro" id="IPR050447">
    <property type="entry name" value="Erg6_SMT_methyltransf"/>
</dbReference>
<keyword evidence="2" id="KW-0489">Methyltransferase</keyword>
<dbReference type="GO" id="GO:0032259">
    <property type="term" value="P:methylation"/>
    <property type="evidence" value="ECO:0007669"/>
    <property type="project" value="UniProtKB-KW"/>
</dbReference>
<name>A0A4P6FGB5_9MICO</name>